<dbReference type="InterPro" id="IPR054593">
    <property type="entry name" value="Beta-mannosidase-like_N2"/>
</dbReference>
<protein>
    <submittedName>
        <fullName evidence="6">Glycoside hydrolase</fullName>
    </submittedName>
</protein>
<evidence type="ECO:0000313" key="7">
    <source>
        <dbReference type="Proteomes" id="UP000593892"/>
    </source>
</evidence>
<dbReference type="EMBL" id="CP063849">
    <property type="protein sequence ID" value="QOY84991.1"/>
    <property type="molecule type" value="Genomic_DNA"/>
</dbReference>
<dbReference type="GO" id="GO:0004553">
    <property type="term" value="F:hydrolase activity, hydrolyzing O-glycosyl compounds"/>
    <property type="evidence" value="ECO:0007669"/>
    <property type="project" value="UniProtKB-ARBA"/>
</dbReference>
<dbReference type="PANTHER" id="PTHR43817:SF1">
    <property type="entry name" value="HYDROLASE, FAMILY 43, PUTATIVE (AFU_ORTHOLOGUE AFUA_3G01660)-RELATED"/>
    <property type="match status" value="1"/>
</dbReference>
<dbReference type="AlphaFoldDB" id="A0A7S7NJV9"/>
<evidence type="ECO:0000256" key="2">
    <source>
        <dbReference type="ARBA" id="ARBA00022801"/>
    </source>
</evidence>
<feature type="domain" description="Beta-mannosidase-like galactose-binding" evidence="5">
    <location>
        <begin position="1011"/>
        <end position="1083"/>
    </location>
</feature>
<evidence type="ECO:0000259" key="5">
    <source>
        <dbReference type="Pfam" id="PF22666"/>
    </source>
</evidence>
<dbReference type="KEGG" id="pfer:IRI77_19240"/>
<feature type="chain" id="PRO_5032595084" evidence="4">
    <location>
        <begin position="22"/>
        <end position="1126"/>
    </location>
</feature>
<dbReference type="Pfam" id="PF17132">
    <property type="entry name" value="Glyco_hydro_106"/>
    <property type="match status" value="1"/>
</dbReference>
<feature type="compositionally biased region" description="Polar residues" evidence="3">
    <location>
        <begin position="331"/>
        <end position="340"/>
    </location>
</feature>
<name>A0A7S7NJV9_PALFE</name>
<reference evidence="6 7" key="1">
    <citation type="submission" date="2020-10" db="EMBL/GenBank/DDBJ databases">
        <title>Complete genome sequence of Paludibaculum fermentans P105T, a facultatively anaerobic acidobacterium capable of dissimilatory Fe(III) reduction.</title>
        <authorList>
            <person name="Dedysh S.N."/>
            <person name="Beletsky A.V."/>
            <person name="Kulichevskaya I.S."/>
            <person name="Mardanov A.V."/>
            <person name="Ravin N.V."/>
        </authorList>
    </citation>
    <scope>NUCLEOTIDE SEQUENCE [LARGE SCALE GENOMIC DNA]</scope>
    <source>
        <strain evidence="6 7">P105</strain>
    </source>
</reference>
<keyword evidence="1 4" id="KW-0732">Signal</keyword>
<sequence>MSGTIKALAPLLLCLVAGSSAQGPATNTADPLERGFQTPPDSAKPRVWWHWMNGNITKPGIQADLEWMKRIGIGGFQNFDAALATPQIVDKRLVYMTPEWKDAFRFTVTQADRLGLEMAIAGSPGWSESGGPWVPPAQAMKKFVWSETILEGGRPFVGKLPAPPSVSGPYQNIPRATGGGMMGSAAPQRPPDFYADSSVVAYRLATSDVSLAELQPAVTSSGGDFTLLGLTDGDLAKGTELPMAPVGEQAWIQFEFAQPQTVRALTLVLLSAARNPFGEMASDTGLNLESSNDGKQFTRAASIPVSRSVANTISFAPVTAKYFRVTFRTPQPSSRGSASMNFGGGRPPAAPTAHRIAELVLHPGARVNRFQEKAAFSTVPTLYQFATPAVAPADAVAKANVVDLTSKMRPDGTLEWTPPAGRWTILRIGYSLLGITNHPASPEATGLEVDKLNRSFVKAYADNYLDQYKDAAGGLMGKRGLQYVVIDSYEAGAQNWTGEILSEFAKRRGYDPHPWLPVLTGRVVESAEASDSFLWDFRKTIGDLMAEYHYDQFGASLKARGMGRYTEAHESGRAFIGDGMDMKRHADVPMSAMWTPRPGQTGESFGYNADIRESASVAHIYGQNIAAAESLTAIGSAWAWSPEKLKPTADKELANGLNRFVIHTSVHQPVDDKIPGLGLGPFGQWFTRHETWAEMAKPWTTYLARSSYMLQQGKFAADVAYFYGEDSNITALFSNKAPDIPAGYNFDYFSVDALLTQLHCTAGHLTTPSGMNYRVLALDPNSTHMSLPVLRKIRDLVHAGASVVGPKPVSTPSLSGNAAEFQNIVDQLWGSGTGERAAGKGKVYAGQSVAAALEALKVTPDFESAKPQSDTNLLFVHRKLADGEVYWVNNRNNRVETLDATFRVEGKAAEIWHPVTGAITPASYSIAAGHTTVPLRLEPNDAVFVVFRKAASTPARTIPKLVETNLTAIDGPWSIAFQPGRGAPEKATLDRLASWTENSDPGVKYFSGTGTYTQSIQAQAAWFQKGARLWLDLGNVQNLAEVLVNGKSLGIVWKTPFRVDVTTALKPGANTLEVRVANLWVNRLIGDQQAGAKKITYTTQVFYPADSPLLPSGLLGPVTIVRQSPE</sequence>
<keyword evidence="2 6" id="KW-0378">Hydrolase</keyword>
<feature type="region of interest" description="Disordered" evidence="3">
    <location>
        <begin position="331"/>
        <end position="350"/>
    </location>
</feature>
<dbReference type="Gene3D" id="2.60.120.260">
    <property type="entry name" value="Galactose-binding domain-like"/>
    <property type="match status" value="2"/>
</dbReference>
<keyword evidence="7" id="KW-1185">Reference proteome</keyword>
<dbReference type="Proteomes" id="UP000593892">
    <property type="component" value="Chromosome"/>
</dbReference>
<evidence type="ECO:0000256" key="1">
    <source>
        <dbReference type="ARBA" id="ARBA00022729"/>
    </source>
</evidence>
<dbReference type="RefSeq" id="WP_194446661.1">
    <property type="nucleotide sequence ID" value="NZ_CP063849.1"/>
</dbReference>
<proteinExistence type="predicted"/>
<evidence type="ECO:0000256" key="4">
    <source>
        <dbReference type="SAM" id="SignalP"/>
    </source>
</evidence>
<dbReference type="SUPFAM" id="SSF49785">
    <property type="entry name" value="Galactose-binding domain-like"/>
    <property type="match status" value="2"/>
</dbReference>
<dbReference type="NCBIfam" id="NF045579">
    <property type="entry name" value="rhamnoside_JR"/>
    <property type="match status" value="1"/>
</dbReference>
<evidence type="ECO:0000313" key="6">
    <source>
        <dbReference type="EMBL" id="QOY84991.1"/>
    </source>
</evidence>
<organism evidence="6 7">
    <name type="scientific">Paludibaculum fermentans</name>
    <dbReference type="NCBI Taxonomy" id="1473598"/>
    <lineage>
        <taxon>Bacteria</taxon>
        <taxon>Pseudomonadati</taxon>
        <taxon>Acidobacteriota</taxon>
        <taxon>Terriglobia</taxon>
        <taxon>Bryobacterales</taxon>
        <taxon>Bryobacteraceae</taxon>
        <taxon>Paludibaculum</taxon>
    </lineage>
</organism>
<evidence type="ECO:0000256" key="3">
    <source>
        <dbReference type="SAM" id="MobiDB-lite"/>
    </source>
</evidence>
<dbReference type="Pfam" id="PF22666">
    <property type="entry name" value="Glyco_hydro_2_N2"/>
    <property type="match status" value="1"/>
</dbReference>
<feature type="signal peptide" evidence="4">
    <location>
        <begin position="1"/>
        <end position="21"/>
    </location>
</feature>
<accession>A0A7S7NJV9</accession>
<dbReference type="PANTHER" id="PTHR43817">
    <property type="entry name" value="GLYCOSYL HYDROLASE"/>
    <property type="match status" value="1"/>
</dbReference>
<gene>
    <name evidence="6" type="ORF">IRI77_19240</name>
</gene>
<dbReference type="InterPro" id="IPR008979">
    <property type="entry name" value="Galactose-bd-like_sf"/>
</dbReference>